<dbReference type="KEGG" id="pfy:PFICI_01032"/>
<dbReference type="InParanoid" id="W3XMI6"/>
<dbReference type="HOGENOM" id="CLU_002639_2_12_1"/>
<reference evidence="3" key="1">
    <citation type="journal article" date="2015" name="BMC Genomics">
        <title>Genomic and transcriptomic analysis of the endophytic fungus Pestalotiopsis fici reveals its lifestyle and high potential for synthesis of natural products.</title>
        <authorList>
            <person name="Wang X."/>
            <person name="Zhang X."/>
            <person name="Liu L."/>
            <person name="Xiang M."/>
            <person name="Wang W."/>
            <person name="Sun X."/>
            <person name="Che Y."/>
            <person name="Guo L."/>
            <person name="Liu G."/>
            <person name="Guo L."/>
            <person name="Wang C."/>
            <person name="Yin W.B."/>
            <person name="Stadler M."/>
            <person name="Zhang X."/>
            <person name="Liu X."/>
        </authorList>
    </citation>
    <scope>NUCLEOTIDE SEQUENCE [LARGE SCALE GENOMIC DNA]</scope>
    <source>
        <strain evidence="3">W106-1 / CGMCC3.15140</strain>
    </source>
</reference>
<feature type="domain" description="Heterokaryon incompatibility" evidence="1">
    <location>
        <begin position="180"/>
        <end position="340"/>
    </location>
</feature>
<dbReference type="PANTHER" id="PTHR33112:SF16">
    <property type="entry name" value="HETEROKARYON INCOMPATIBILITY DOMAIN-CONTAINING PROTEIN"/>
    <property type="match status" value="1"/>
</dbReference>
<name>W3XMI6_PESFW</name>
<gene>
    <name evidence="2" type="ORF">PFICI_01032</name>
</gene>
<dbReference type="EMBL" id="KI912109">
    <property type="protein sequence ID" value="ETS87204.1"/>
    <property type="molecule type" value="Genomic_DNA"/>
</dbReference>
<proteinExistence type="predicted"/>
<dbReference type="GeneID" id="19266045"/>
<evidence type="ECO:0000313" key="2">
    <source>
        <dbReference type="EMBL" id="ETS87204.1"/>
    </source>
</evidence>
<accession>W3XMI6</accession>
<dbReference type="eggNOG" id="ENOG502S8TM">
    <property type="taxonomic scope" value="Eukaryota"/>
</dbReference>
<dbReference type="OrthoDB" id="5362512at2759"/>
<dbReference type="Pfam" id="PF06985">
    <property type="entry name" value="HET"/>
    <property type="match status" value="1"/>
</dbReference>
<evidence type="ECO:0000259" key="1">
    <source>
        <dbReference type="Pfam" id="PF06985"/>
    </source>
</evidence>
<sequence>MDSPYPPLCSACQRIFDPGSCSYMVYHSTSHQERERSRAAGCWICDSLVNQPNFEGFNEILFYTIKRDGENSLLYRITFYGDEQLRVLPQLRHSFLQIIARRTELPSSFFDNAAKSRSCVSTGQPEVLQLALDWLKICQESHHCMARPTDGWHPSRLLDVSRDDSVRLVITADEQTVGNYATLSYCWGKDRFLTMTPNNISEFKAGRSIKDFPLTFREAFTVTKSLGIKYLWIDSYCIMQGDSNIARDDWDREAQQMCSVYTNSFLNIGSAHSDGPNGGLFHKHAISDWQYFIKWQPTSDDDELLLELEVDGPSFNEIYNFTSRSLMSSVMSTRAWIVQEIVLSPRMLTFTDEQLYWQCSESHACEAFPLQTSNGIDHTRRCSPFWVMESGRQYPPSNNGSASIELRRLRSRWFQILDLYFKAKLSYPEKDLLKALDGIGQRFAQLTGQAYWGGILEGTFPQALLWETQTNHHRDSYCELGPSGLAPSWHWASHKSASYFENQMYEPDPTSQELVLAHTFLWEDGMPFDSKTAKDAALNVQGPALICIGRLLKLRLADLHENGHFHPGLVQYPFDSISFSSIDAGKVDDFKNARLGELKFLPLLMTYGKIIEGVVICTDKHGFSKRVGYVKLMGESRNGDAFQRELLQEKPRLIFIE</sequence>
<dbReference type="Proteomes" id="UP000030651">
    <property type="component" value="Unassembled WGS sequence"/>
</dbReference>
<dbReference type="RefSeq" id="XP_007827804.1">
    <property type="nucleotide sequence ID" value="XM_007829613.1"/>
</dbReference>
<dbReference type="STRING" id="1229662.W3XMI6"/>
<keyword evidence="3" id="KW-1185">Reference proteome</keyword>
<organism evidence="2 3">
    <name type="scientific">Pestalotiopsis fici (strain W106-1 / CGMCC3.15140)</name>
    <dbReference type="NCBI Taxonomy" id="1229662"/>
    <lineage>
        <taxon>Eukaryota</taxon>
        <taxon>Fungi</taxon>
        <taxon>Dikarya</taxon>
        <taxon>Ascomycota</taxon>
        <taxon>Pezizomycotina</taxon>
        <taxon>Sordariomycetes</taxon>
        <taxon>Xylariomycetidae</taxon>
        <taxon>Amphisphaeriales</taxon>
        <taxon>Sporocadaceae</taxon>
        <taxon>Pestalotiopsis</taxon>
    </lineage>
</organism>
<dbReference type="InterPro" id="IPR010730">
    <property type="entry name" value="HET"/>
</dbReference>
<evidence type="ECO:0000313" key="3">
    <source>
        <dbReference type="Proteomes" id="UP000030651"/>
    </source>
</evidence>
<protein>
    <recommendedName>
        <fullName evidence="1">Heterokaryon incompatibility domain-containing protein</fullName>
    </recommendedName>
</protein>
<dbReference type="AlphaFoldDB" id="W3XMI6"/>
<dbReference type="PANTHER" id="PTHR33112">
    <property type="entry name" value="DOMAIN PROTEIN, PUTATIVE-RELATED"/>
    <property type="match status" value="1"/>
</dbReference>